<feature type="transmembrane region" description="Helical" evidence="11">
    <location>
        <begin position="300"/>
        <end position="319"/>
    </location>
</feature>
<feature type="transmembrane region" description="Helical" evidence="11">
    <location>
        <begin position="328"/>
        <end position="346"/>
    </location>
</feature>
<dbReference type="InterPro" id="IPR037272">
    <property type="entry name" value="SNS_sf"/>
</dbReference>
<dbReference type="SUPFAM" id="SSF161070">
    <property type="entry name" value="SNF-like"/>
    <property type="match status" value="1"/>
</dbReference>
<dbReference type="CDD" id="cd10332">
    <property type="entry name" value="SLC6sbd-B0AT-like"/>
    <property type="match status" value="1"/>
</dbReference>
<dbReference type="GO" id="GO:0035725">
    <property type="term" value="P:sodium ion transmembrane transport"/>
    <property type="evidence" value="ECO:0007669"/>
    <property type="project" value="TreeGrafter"/>
</dbReference>
<dbReference type="GO" id="GO:0005886">
    <property type="term" value="C:plasma membrane"/>
    <property type="evidence" value="ECO:0007669"/>
    <property type="project" value="TreeGrafter"/>
</dbReference>
<feature type="region of interest" description="Disordered" evidence="10">
    <location>
        <begin position="36"/>
        <end position="89"/>
    </location>
</feature>
<dbReference type="PROSITE" id="PS00610">
    <property type="entry name" value="NA_NEUROTRAN_SYMP_1"/>
    <property type="match status" value="1"/>
</dbReference>
<evidence type="ECO:0000256" key="3">
    <source>
        <dbReference type="ARBA" id="ARBA00022448"/>
    </source>
</evidence>
<evidence type="ECO:0000256" key="2">
    <source>
        <dbReference type="ARBA" id="ARBA00006459"/>
    </source>
</evidence>
<evidence type="ECO:0000256" key="1">
    <source>
        <dbReference type="ARBA" id="ARBA00004141"/>
    </source>
</evidence>
<dbReference type="GO" id="GO:0046872">
    <property type="term" value="F:metal ion binding"/>
    <property type="evidence" value="ECO:0007669"/>
    <property type="project" value="UniProtKB-KW"/>
</dbReference>
<feature type="transmembrane region" description="Helical" evidence="11">
    <location>
        <begin position="143"/>
        <end position="160"/>
    </location>
</feature>
<keyword evidence="6 11" id="KW-1133">Transmembrane helix</keyword>
<evidence type="ECO:0000256" key="6">
    <source>
        <dbReference type="ARBA" id="ARBA00022989"/>
    </source>
</evidence>
<accession>A0A0K2T2Z0</accession>
<evidence type="ECO:0000256" key="8">
    <source>
        <dbReference type="PIRSR" id="PIRSR600175-1"/>
    </source>
</evidence>
<feature type="binding site" evidence="8">
    <location>
        <position position="533"/>
    </location>
    <ligand>
        <name>Na(+)</name>
        <dbReference type="ChEBI" id="CHEBI:29101"/>
        <label>1</label>
    </ligand>
</feature>
<feature type="compositionally biased region" description="Basic residues" evidence="10">
    <location>
        <begin position="50"/>
        <end position="63"/>
    </location>
</feature>
<keyword evidence="8" id="KW-0915">Sodium</keyword>
<dbReference type="PROSITE" id="PS50267">
    <property type="entry name" value="NA_NEUROTRAN_SYMP_3"/>
    <property type="match status" value="1"/>
</dbReference>
<dbReference type="PANTHER" id="PTHR11616">
    <property type="entry name" value="SODIUM/CHLORIDE DEPENDENT TRANSPORTER"/>
    <property type="match status" value="1"/>
</dbReference>
<feature type="transmembrane region" description="Helical" evidence="11">
    <location>
        <begin position="634"/>
        <end position="657"/>
    </location>
</feature>
<feature type="transmembrane region" description="Helical" evidence="11">
    <location>
        <begin position="518"/>
        <end position="539"/>
    </location>
</feature>
<dbReference type="EMBL" id="HACA01002586">
    <property type="protein sequence ID" value="CDW19947.1"/>
    <property type="molecule type" value="Transcribed_RNA"/>
</dbReference>
<feature type="transmembrane region" description="Helical" evidence="11">
    <location>
        <begin position="559"/>
        <end position="584"/>
    </location>
</feature>
<keyword evidence="5 9" id="KW-0769">Symport</keyword>
<dbReference type="GO" id="GO:0006865">
    <property type="term" value="P:amino acid transport"/>
    <property type="evidence" value="ECO:0007669"/>
    <property type="project" value="TreeGrafter"/>
</dbReference>
<feature type="transmembrane region" description="Helical" evidence="11">
    <location>
        <begin position="213"/>
        <end position="245"/>
    </location>
</feature>
<feature type="transmembrane region" description="Helical" evidence="11">
    <location>
        <begin position="411"/>
        <end position="432"/>
    </location>
</feature>
<feature type="binding site" evidence="8">
    <location>
        <position position="151"/>
    </location>
    <ligand>
        <name>Na(+)</name>
        <dbReference type="ChEBI" id="CHEBI:29101"/>
        <label>1</label>
    </ligand>
</feature>
<feature type="binding site" evidence="8">
    <location>
        <position position="154"/>
    </location>
    <ligand>
        <name>Na(+)</name>
        <dbReference type="ChEBI" id="CHEBI:29101"/>
        <label>1</label>
    </ligand>
</feature>
<dbReference type="PANTHER" id="PTHR11616:SF182">
    <property type="entry name" value="TRANSPORTER"/>
    <property type="match status" value="1"/>
</dbReference>
<dbReference type="Pfam" id="PF00209">
    <property type="entry name" value="SNF"/>
    <property type="match status" value="1"/>
</dbReference>
<feature type="binding site" evidence="8">
    <location>
        <position position="153"/>
    </location>
    <ligand>
        <name>Na(+)</name>
        <dbReference type="ChEBI" id="CHEBI:29101"/>
        <label>1</label>
    </ligand>
</feature>
<comment type="similarity">
    <text evidence="2 9">Belongs to the sodium:neurotransmitter symporter (SNF) (TC 2.A.22) family.</text>
</comment>
<dbReference type="OrthoDB" id="6581954at2759"/>
<keyword evidence="7 11" id="KW-0472">Membrane</keyword>
<protein>
    <recommendedName>
        <fullName evidence="9">Transporter</fullName>
    </recommendedName>
</protein>
<feature type="transmembrane region" description="Helical" evidence="11">
    <location>
        <begin position="677"/>
        <end position="701"/>
    </location>
</feature>
<keyword evidence="8" id="KW-0479">Metal-binding</keyword>
<feature type="binding site" evidence="8">
    <location>
        <position position="534"/>
    </location>
    <ligand>
        <name>Na(+)</name>
        <dbReference type="ChEBI" id="CHEBI:29101"/>
        <label>1</label>
    </ligand>
</feature>
<feature type="transmembrane region" description="Helical" evidence="11">
    <location>
        <begin position="382"/>
        <end position="399"/>
    </location>
</feature>
<name>A0A0K2T2Z0_LEPSM</name>
<evidence type="ECO:0000256" key="7">
    <source>
        <dbReference type="ARBA" id="ARBA00023136"/>
    </source>
</evidence>
<evidence type="ECO:0000256" key="11">
    <source>
        <dbReference type="SAM" id="Phobius"/>
    </source>
</evidence>
<dbReference type="GO" id="GO:0015293">
    <property type="term" value="F:symporter activity"/>
    <property type="evidence" value="ECO:0007669"/>
    <property type="project" value="UniProtKB-KW"/>
</dbReference>
<dbReference type="InterPro" id="IPR000175">
    <property type="entry name" value="Na/ntran_symport"/>
</dbReference>
<feature type="transmembrane region" description="Helical" evidence="11">
    <location>
        <begin position="172"/>
        <end position="192"/>
    </location>
</feature>
<keyword evidence="3 9" id="KW-0813">Transport</keyword>
<dbReference type="AlphaFoldDB" id="A0A0K2T2Z0"/>
<evidence type="ECO:0000256" key="4">
    <source>
        <dbReference type="ARBA" id="ARBA00022692"/>
    </source>
</evidence>
<feature type="transmembrane region" description="Helical" evidence="11">
    <location>
        <begin position="590"/>
        <end position="613"/>
    </location>
</feature>
<evidence type="ECO:0000313" key="12">
    <source>
        <dbReference type="EMBL" id="CDW19947.1"/>
    </source>
</evidence>
<feature type="binding site" evidence="8">
    <location>
        <position position="530"/>
    </location>
    <ligand>
        <name>Na(+)</name>
        <dbReference type="ChEBI" id="CHEBI:29101"/>
        <label>1</label>
    </ligand>
</feature>
<organism evidence="12">
    <name type="scientific">Lepeophtheirus salmonis</name>
    <name type="common">Salmon louse</name>
    <name type="synonym">Caligus salmonis</name>
    <dbReference type="NCBI Taxonomy" id="72036"/>
    <lineage>
        <taxon>Eukaryota</taxon>
        <taxon>Metazoa</taxon>
        <taxon>Ecdysozoa</taxon>
        <taxon>Arthropoda</taxon>
        <taxon>Crustacea</taxon>
        <taxon>Multicrustacea</taxon>
        <taxon>Hexanauplia</taxon>
        <taxon>Copepoda</taxon>
        <taxon>Siphonostomatoida</taxon>
        <taxon>Caligidae</taxon>
        <taxon>Lepeophtheirus</taxon>
    </lineage>
</organism>
<feature type="binding site" evidence="8">
    <location>
        <position position="417"/>
    </location>
    <ligand>
        <name>Na(+)</name>
        <dbReference type="ChEBI" id="CHEBI:29101"/>
        <label>1</label>
    </ligand>
</feature>
<sequence>MANFAQLVRRQTSRDSLDCHFSADVQDRVEMHKYMAPHSGNGKQQLERGAKKRASARVSKSKKYGSISDEIEEKDSPNQEDDQIVPIQKPKDSISIELKDASNNFLKPDLPLDGNISRATSVSQFSQPPEGEDEPRESWDSKLTFILATIGYAVGLGNVWRFPYLAQKNGGGAFLIPYWTMLFIEGLPLFLLEMAVGQRLRKGSIGVWKQISPYLGGIGIASVVVSFNVALYYNTIIAWCLYYFAQSFGYPLPWSECPMEEINNTTIQVVKECELSSPTQYFWYRNTLDIAEHIEDQSSINWKITACLLSSWILVYLCIIKGITESPIIIYITAIYPYVVLVIFFFRAVTLEGMEHGIIHLFKPKWHKLADPTVWLEAGTQIFFSLGLAFGGLIAYASYNPVNNNCTRDALIVAFTNCCTSMFAGIVIFAIMGYKATLVFKDCQKEVDKMLLDTFNTSNITFPEESIVTLYSSETGETQNMTWPICDLERELDKSASGTGLAFILFTEAVNQFPMGNLWAIMFFLMLFTLGLDSQFGTLQGVVQGIADIKICPNVRKEIITGVICTICFIISLSFSCNIGNYIFTLFDNFAGNIPLLIIAFAECTAISYLYGVKKFSDDIETMTGSRPCMYWQICWKYLAPLAMLIILAASLLQMIFTGSGYEVWNKETGKTTERAWPSWAFIVIFFLIFISVCWIPIIAVTKWLGYSILSPDPPGWFPEEELREFHQLSKELPEPTDFERKVLGVRDDGSEGILFPTKSKLHTAPLISKNTEEEEDKIS</sequence>
<feature type="binding site" evidence="8">
    <location>
        <position position="158"/>
    </location>
    <ligand>
        <name>Na(+)</name>
        <dbReference type="ChEBI" id="CHEBI:29101"/>
        <label>1</label>
    </ligand>
</feature>
<reference evidence="12" key="1">
    <citation type="submission" date="2014-05" db="EMBL/GenBank/DDBJ databases">
        <authorList>
            <person name="Chronopoulou M."/>
        </authorList>
    </citation>
    <scope>NUCLEOTIDE SEQUENCE</scope>
    <source>
        <tissue evidence="12">Whole organism</tissue>
    </source>
</reference>
<evidence type="ECO:0000256" key="9">
    <source>
        <dbReference type="RuleBase" id="RU003732"/>
    </source>
</evidence>
<evidence type="ECO:0000256" key="5">
    <source>
        <dbReference type="ARBA" id="ARBA00022847"/>
    </source>
</evidence>
<comment type="subcellular location">
    <subcellularLocation>
        <location evidence="1">Membrane</location>
        <topology evidence="1">Multi-pass membrane protein</topology>
    </subcellularLocation>
</comment>
<keyword evidence="4 9" id="KW-0812">Transmembrane</keyword>
<evidence type="ECO:0000256" key="10">
    <source>
        <dbReference type="SAM" id="MobiDB-lite"/>
    </source>
</evidence>
<feature type="binding site" evidence="8">
    <location>
        <position position="385"/>
    </location>
    <ligand>
        <name>Na(+)</name>
        <dbReference type="ChEBI" id="CHEBI:29101"/>
        <label>1</label>
    </ligand>
</feature>
<dbReference type="PRINTS" id="PR00176">
    <property type="entry name" value="NANEUSMPORT"/>
</dbReference>
<proteinExistence type="inferred from homology"/>
<feature type="compositionally biased region" description="Acidic residues" evidence="10">
    <location>
        <begin position="69"/>
        <end position="83"/>
    </location>
</feature>